<gene>
    <name evidence="1" type="primary">ecm33_7</name>
    <name evidence="1" type="ORF">DSO57_1016559</name>
</gene>
<name>A0ACC2S754_9FUNG</name>
<sequence>MLDLCFGNKVLREAVEIGNVFAHCAEYGGSIDLDRALDINIASRKLESIGGQLTVRGKLPLEFRELKIGTLYLLDVKEYEQWSYSKLQVDELIINGFTPTFQVMFTNLNPIYVSIENSNMAGIKGIVSSSLAELTLRNNPNLENFIMHELTQVTNVELNQNIKLNVSNAFPKLNQADNVIIANSGEHDISLPLQVIHDLKVKSNRFASLSLPHLASVHDLSVSENAISTLSLPRLERANSIEVKENKQLRVFDVSRLTDVIKIQVLDEKMKELFLNTQLKWESARFKSPSFIQKYFHVFSQRKNLDLGVPSMCFGSLKVIDSNTQALRKCKILYASVTIDTESPASHPITEEIWGDLIIHGHLNTFQFPRLKAVHGTLQVDGTAPLEAILPAIMHVTNLHVSNANMFPLKNLQVKEAVTIQSTKLPRLYLDTPTLTSLTVQDNPYLELLHMPQVEHANTLLFINNPNLNIQLPQLLSLNNLTVASSGAAEVNFNLESITSLLAIQDNEYIQSIKFPHLTNAGELAIQDNPQLKEADFTQLTTVARKVTFQANPSLPHLHTRAQNYTDAAPSDVLDDEVPQDRPKESRILTYFLVGIPILLIVGGAIYYFIYRRT</sequence>
<evidence type="ECO:0000313" key="2">
    <source>
        <dbReference type="Proteomes" id="UP001165960"/>
    </source>
</evidence>
<dbReference type="Proteomes" id="UP001165960">
    <property type="component" value="Unassembled WGS sequence"/>
</dbReference>
<proteinExistence type="predicted"/>
<accession>A0ACC2S754</accession>
<evidence type="ECO:0000313" key="1">
    <source>
        <dbReference type="EMBL" id="KAJ9058037.1"/>
    </source>
</evidence>
<comment type="caution">
    <text evidence="1">The sequence shown here is derived from an EMBL/GenBank/DDBJ whole genome shotgun (WGS) entry which is preliminary data.</text>
</comment>
<organism evidence="1 2">
    <name type="scientific">Entomophthora muscae</name>
    <dbReference type="NCBI Taxonomy" id="34485"/>
    <lineage>
        <taxon>Eukaryota</taxon>
        <taxon>Fungi</taxon>
        <taxon>Fungi incertae sedis</taxon>
        <taxon>Zoopagomycota</taxon>
        <taxon>Entomophthoromycotina</taxon>
        <taxon>Entomophthoromycetes</taxon>
        <taxon>Entomophthorales</taxon>
        <taxon>Entomophthoraceae</taxon>
        <taxon>Entomophthora</taxon>
    </lineage>
</organism>
<dbReference type="EMBL" id="QTSX02005747">
    <property type="protein sequence ID" value="KAJ9058037.1"/>
    <property type="molecule type" value="Genomic_DNA"/>
</dbReference>
<keyword evidence="2" id="KW-1185">Reference proteome</keyword>
<protein>
    <submittedName>
        <fullName evidence="1">Cell wall protein Ecm33</fullName>
    </submittedName>
</protein>
<reference evidence="1" key="1">
    <citation type="submission" date="2022-04" db="EMBL/GenBank/DDBJ databases">
        <title>Genome of the entomopathogenic fungus Entomophthora muscae.</title>
        <authorList>
            <person name="Elya C."/>
            <person name="Lovett B.R."/>
            <person name="Lee E."/>
            <person name="Macias A.M."/>
            <person name="Hajek A.E."/>
            <person name="De Bivort B.L."/>
            <person name="Kasson M.T."/>
            <person name="De Fine Licht H.H."/>
            <person name="Stajich J.E."/>
        </authorList>
    </citation>
    <scope>NUCLEOTIDE SEQUENCE</scope>
    <source>
        <strain evidence="1">Berkeley</strain>
    </source>
</reference>